<keyword evidence="4" id="KW-1185">Reference proteome</keyword>
<feature type="transmembrane region" description="Helical" evidence="1">
    <location>
        <begin position="165"/>
        <end position="184"/>
    </location>
</feature>
<keyword evidence="2" id="KW-0732">Signal</keyword>
<dbReference type="AlphaFoldDB" id="A0A975BFL7"/>
<keyword evidence="1" id="KW-1133">Transmembrane helix</keyword>
<dbReference type="KEGG" id="dmm:dnm_003890"/>
<evidence type="ECO:0000256" key="2">
    <source>
        <dbReference type="SAM" id="SignalP"/>
    </source>
</evidence>
<dbReference type="Proteomes" id="UP000663722">
    <property type="component" value="Chromosome"/>
</dbReference>
<evidence type="ECO:0008006" key="5">
    <source>
        <dbReference type="Google" id="ProtNLM"/>
    </source>
</evidence>
<name>A0A975BFL7_9BACT</name>
<feature type="signal peptide" evidence="2">
    <location>
        <begin position="1"/>
        <end position="24"/>
    </location>
</feature>
<evidence type="ECO:0000256" key="1">
    <source>
        <dbReference type="SAM" id="Phobius"/>
    </source>
</evidence>
<feature type="chain" id="PRO_5037217365" description="DUF4114 domain-containing protein" evidence="2">
    <location>
        <begin position="25"/>
        <end position="190"/>
    </location>
</feature>
<sequence>MKKIITLFVFSVLGIFLLTGSVMAATWTEIEDPGYFTMAPGADKVQFKLILEDAAFADENSFGYYYKGQEQDAVQLFSGPDYPPDVEWEPMSDDAFGFYISTPENGGMTYYSDQSMNGDGYDHFKIFQNENNEYKFRLNIEDLTQPGWDTDHNDMVIIAKNVAPVPIPGAVWLLGSGLVSLAGIRRKFLK</sequence>
<dbReference type="EMBL" id="CP061800">
    <property type="protein sequence ID" value="QTA84395.1"/>
    <property type="molecule type" value="Genomic_DNA"/>
</dbReference>
<gene>
    <name evidence="3" type="ORF">dnm_003890</name>
</gene>
<evidence type="ECO:0000313" key="3">
    <source>
        <dbReference type="EMBL" id="QTA84395.1"/>
    </source>
</evidence>
<accession>A0A975BFL7</accession>
<keyword evidence="1" id="KW-0472">Membrane</keyword>
<dbReference type="RefSeq" id="WP_207680903.1">
    <property type="nucleotide sequence ID" value="NZ_CP061800.1"/>
</dbReference>
<evidence type="ECO:0000313" key="4">
    <source>
        <dbReference type="Proteomes" id="UP000663722"/>
    </source>
</evidence>
<proteinExistence type="predicted"/>
<organism evidence="3 4">
    <name type="scientific">Desulfonema magnum</name>
    <dbReference type="NCBI Taxonomy" id="45655"/>
    <lineage>
        <taxon>Bacteria</taxon>
        <taxon>Pseudomonadati</taxon>
        <taxon>Thermodesulfobacteriota</taxon>
        <taxon>Desulfobacteria</taxon>
        <taxon>Desulfobacterales</taxon>
        <taxon>Desulfococcaceae</taxon>
        <taxon>Desulfonema</taxon>
    </lineage>
</organism>
<reference evidence="3" key="1">
    <citation type="journal article" date="2021" name="Microb. Physiol.">
        <title>Proteogenomic Insights into the Physiology of Marine, Sulfate-Reducing, Filamentous Desulfonema limicola and Desulfonema magnum.</title>
        <authorList>
            <person name="Schnaars V."/>
            <person name="Wohlbrand L."/>
            <person name="Scheve S."/>
            <person name="Hinrichs C."/>
            <person name="Reinhardt R."/>
            <person name="Rabus R."/>
        </authorList>
    </citation>
    <scope>NUCLEOTIDE SEQUENCE</scope>
    <source>
        <strain evidence="3">4be13</strain>
    </source>
</reference>
<protein>
    <recommendedName>
        <fullName evidence="5">DUF4114 domain-containing protein</fullName>
    </recommendedName>
</protein>
<keyword evidence="1" id="KW-0812">Transmembrane</keyword>